<evidence type="ECO:0000256" key="1">
    <source>
        <dbReference type="ARBA" id="ARBA00010211"/>
    </source>
</evidence>
<keyword evidence="2" id="KW-0479">Metal-binding</keyword>
<evidence type="ECO:0000313" key="5">
    <source>
        <dbReference type="EMBL" id="WPB04490.1"/>
    </source>
</evidence>
<dbReference type="FunFam" id="3.90.850.10:FF:000002">
    <property type="entry name" value="2-hydroxyhepta-2,4-diene-1,7-dioate isomerase"/>
    <property type="match status" value="1"/>
</dbReference>
<evidence type="ECO:0000313" key="7">
    <source>
        <dbReference type="Proteomes" id="UP001302367"/>
    </source>
</evidence>
<dbReference type="GO" id="GO:0006107">
    <property type="term" value="P:oxaloacetate metabolic process"/>
    <property type="evidence" value="ECO:0007669"/>
    <property type="project" value="UniProtKB-ARBA"/>
</dbReference>
<evidence type="ECO:0000259" key="3">
    <source>
        <dbReference type="Pfam" id="PF01557"/>
    </source>
</evidence>
<dbReference type="GO" id="GO:0050163">
    <property type="term" value="F:oxaloacetate tautomerase activity"/>
    <property type="evidence" value="ECO:0007669"/>
    <property type="project" value="UniProtKB-ARBA"/>
</dbReference>
<reference evidence="5 7" key="2">
    <citation type="submission" date="2023-09" db="EMBL/GenBank/DDBJ databases">
        <title>Complete-Gapless Cercospora beticola genome.</title>
        <authorList>
            <person name="Wyatt N.A."/>
            <person name="Spanner R.E."/>
            <person name="Bolton M.D."/>
        </authorList>
    </citation>
    <scope>NUCLEOTIDE SEQUENCE [LARGE SCALE GENOMIC DNA]</scope>
    <source>
        <strain evidence="5">Cb09-40</strain>
    </source>
</reference>
<dbReference type="PANTHER" id="PTHR11820">
    <property type="entry name" value="ACYLPYRUVASE"/>
    <property type="match status" value="1"/>
</dbReference>
<dbReference type="EMBL" id="CP134188">
    <property type="protein sequence ID" value="WPB04490.1"/>
    <property type="molecule type" value="Genomic_DNA"/>
</dbReference>
<dbReference type="SUPFAM" id="SSF56529">
    <property type="entry name" value="FAH"/>
    <property type="match status" value="1"/>
</dbReference>
<dbReference type="GO" id="GO:0016787">
    <property type="term" value="F:hydrolase activity"/>
    <property type="evidence" value="ECO:0007669"/>
    <property type="project" value="UniProtKB-KW"/>
</dbReference>
<proteinExistence type="inferred from homology"/>
<comment type="similarity">
    <text evidence="1">Belongs to the FAH family.</text>
</comment>
<accession>A0A2G5IE94</accession>
<dbReference type="InterPro" id="IPR036663">
    <property type="entry name" value="Fumarylacetoacetase_C_sf"/>
</dbReference>
<gene>
    <name evidence="4" type="ORF">CB0940_12096</name>
    <name evidence="5" type="ORF">RHO25_009136</name>
</gene>
<dbReference type="AlphaFoldDB" id="A0A2G5IE94"/>
<dbReference type="InterPro" id="IPR011234">
    <property type="entry name" value="Fumarylacetoacetase-like_C"/>
</dbReference>
<dbReference type="Pfam" id="PF01557">
    <property type="entry name" value="FAA_hydrolase"/>
    <property type="match status" value="1"/>
</dbReference>
<keyword evidence="4" id="KW-0378">Hydrolase</keyword>
<feature type="domain" description="Fumarylacetoacetase-like C-terminal" evidence="3">
    <location>
        <begin position="80"/>
        <end position="290"/>
    </location>
</feature>
<sequence>MPSLVNWKRLIRYRSTDGQVKYGEPILPTGTSDVLQFARDGSLKVNICTGDTALSASVTSDTEKVAEVLCPLSVQEVPFIRCVGLNYRTHILETGRSLPENPSIFCKPSTTLAGPNEDIPIPPRGQAQCDYEGELTILIGRDAKNVSKADALSYVAGYLSSNDVSARDWQREPEKAGPVPQWSYSKSYDKYAPMGPCIVSTEVLGAADNLKLETRVNGETRQSSNTGDLVFGVRALVSFLSQGQTIQAGSLIMTGTPGGVGLFQKPPNFLKHGDVVEVEISGIGKVENKMTFE</sequence>
<organism evidence="4 6">
    <name type="scientific">Cercospora beticola</name>
    <name type="common">Sugarbeet leaf spot fungus</name>
    <dbReference type="NCBI Taxonomy" id="122368"/>
    <lineage>
        <taxon>Eukaryota</taxon>
        <taxon>Fungi</taxon>
        <taxon>Dikarya</taxon>
        <taxon>Ascomycota</taxon>
        <taxon>Pezizomycotina</taxon>
        <taxon>Dothideomycetes</taxon>
        <taxon>Dothideomycetidae</taxon>
        <taxon>Mycosphaerellales</taxon>
        <taxon>Mycosphaerellaceae</taxon>
        <taxon>Cercospora</taxon>
    </lineage>
</organism>
<keyword evidence="7" id="KW-1185">Reference proteome</keyword>
<evidence type="ECO:0000256" key="2">
    <source>
        <dbReference type="ARBA" id="ARBA00022723"/>
    </source>
</evidence>
<name>A0A2G5IE94_CERBT</name>
<dbReference type="PANTHER" id="PTHR11820:SF100">
    <property type="entry name" value="FUMARYLACETOACETATE HYDROLASE FAMILY PROTEIN (AFU_ORTHOLOGUE AFUA_4G01490)"/>
    <property type="match status" value="1"/>
</dbReference>
<evidence type="ECO:0000313" key="6">
    <source>
        <dbReference type="Proteomes" id="UP000230605"/>
    </source>
</evidence>
<dbReference type="Gene3D" id="3.90.850.10">
    <property type="entry name" value="Fumarylacetoacetase-like, C-terminal domain"/>
    <property type="match status" value="1"/>
</dbReference>
<reference evidence="4 6" key="1">
    <citation type="submission" date="2015-10" db="EMBL/GenBank/DDBJ databases">
        <title>The cercosporin biosynthetic gene cluster was horizontally transferred to several fungal lineages and shown to be expanded in Cercospora beticola based on microsynteny with recipient genomes.</title>
        <authorList>
            <person name="De Jonge R."/>
            <person name="Ebert M.K."/>
            <person name="Suttle J.C."/>
            <person name="Jurick Ii W.M."/>
            <person name="Secor G.A."/>
            <person name="Thomma B.P."/>
            <person name="Van De Peer Y."/>
            <person name="Bolton M.D."/>
        </authorList>
    </citation>
    <scope>NUCLEOTIDE SEQUENCE [LARGE SCALE GENOMIC DNA]</scope>
    <source>
        <strain evidence="4 6">09-40</strain>
    </source>
</reference>
<dbReference type="GO" id="GO:0046872">
    <property type="term" value="F:metal ion binding"/>
    <property type="evidence" value="ECO:0007669"/>
    <property type="project" value="UniProtKB-KW"/>
</dbReference>
<dbReference type="Proteomes" id="UP001302367">
    <property type="component" value="Chromosome 5"/>
</dbReference>
<dbReference type="OrthoDB" id="411064at2759"/>
<dbReference type="EMBL" id="LKMD01000099">
    <property type="protein sequence ID" value="PIB03099.1"/>
    <property type="molecule type" value="Genomic_DNA"/>
</dbReference>
<evidence type="ECO:0000313" key="4">
    <source>
        <dbReference type="EMBL" id="PIB03099.1"/>
    </source>
</evidence>
<dbReference type="Proteomes" id="UP000230605">
    <property type="component" value="Chromosome 10"/>
</dbReference>
<protein>
    <submittedName>
        <fullName evidence="4">Fumarylacetoacetate hydrolase domain-containing protein 2</fullName>
    </submittedName>
</protein>